<evidence type="ECO:0000256" key="14">
    <source>
        <dbReference type="SAM" id="Phobius"/>
    </source>
</evidence>
<keyword evidence="6" id="KW-0677">Repeat</keyword>
<keyword evidence="18" id="KW-1185">Reference proteome</keyword>
<feature type="transmembrane region" description="Helical" evidence="14">
    <location>
        <begin position="500"/>
        <end position="524"/>
    </location>
</feature>
<dbReference type="PANTHER" id="PTHR24223">
    <property type="entry name" value="ATP-BINDING CASSETTE SUB-FAMILY C"/>
    <property type="match status" value="1"/>
</dbReference>
<dbReference type="InterPro" id="IPR050173">
    <property type="entry name" value="ABC_transporter_C-like"/>
</dbReference>
<dbReference type="Gene3D" id="1.20.1560.10">
    <property type="entry name" value="ABC transporter type 1, transmembrane domain"/>
    <property type="match status" value="2"/>
</dbReference>
<dbReference type="SMART" id="SM00382">
    <property type="entry name" value="AAA"/>
    <property type="match status" value="2"/>
</dbReference>
<feature type="transmembrane region" description="Helical" evidence="14">
    <location>
        <begin position="1084"/>
        <end position="1110"/>
    </location>
</feature>
<feature type="transmembrane region" description="Helical" evidence="14">
    <location>
        <begin position="36"/>
        <end position="55"/>
    </location>
</feature>
<evidence type="ECO:0000256" key="1">
    <source>
        <dbReference type="ARBA" id="ARBA00004141"/>
    </source>
</evidence>
<feature type="transmembrane region" description="Helical" evidence="14">
    <location>
        <begin position="142"/>
        <end position="165"/>
    </location>
</feature>
<dbReference type="CDD" id="cd18605">
    <property type="entry name" value="ABC_6TM_MRP7_D2_like"/>
    <property type="match status" value="1"/>
</dbReference>
<feature type="domain" description="ABC transmembrane type-1" evidence="16">
    <location>
        <begin position="396"/>
        <end position="672"/>
    </location>
</feature>
<evidence type="ECO:0000256" key="7">
    <source>
        <dbReference type="ARBA" id="ARBA00022741"/>
    </source>
</evidence>
<feature type="transmembrane region" description="Helical" evidence="14">
    <location>
        <begin position="649"/>
        <end position="671"/>
    </location>
</feature>
<feature type="transmembrane region" description="Helical" evidence="14">
    <location>
        <begin position="399"/>
        <end position="419"/>
    </location>
</feature>
<evidence type="ECO:0000256" key="6">
    <source>
        <dbReference type="ARBA" id="ARBA00022737"/>
    </source>
</evidence>
<evidence type="ECO:0000256" key="4">
    <source>
        <dbReference type="ARBA" id="ARBA00022448"/>
    </source>
</evidence>
<feature type="transmembrane region" description="Helical" evidence="14">
    <location>
        <begin position="109"/>
        <end position="130"/>
    </location>
</feature>
<keyword evidence="4" id="KW-0813">Transport</keyword>
<evidence type="ECO:0000256" key="3">
    <source>
        <dbReference type="ARBA" id="ARBA00012191"/>
    </source>
</evidence>
<evidence type="ECO:0000259" key="15">
    <source>
        <dbReference type="PROSITE" id="PS50893"/>
    </source>
</evidence>
<reference evidence="17" key="1">
    <citation type="journal article" date="2023" name="G3 (Bethesda)">
        <title>A reference genome for the long-term kleptoplast-retaining sea slug Elysia crispata morphotype clarki.</title>
        <authorList>
            <person name="Eastman K.E."/>
            <person name="Pendleton A.L."/>
            <person name="Shaikh M.A."/>
            <person name="Suttiyut T."/>
            <person name="Ogas R."/>
            <person name="Tomko P."/>
            <person name="Gavelis G."/>
            <person name="Widhalm J.R."/>
            <person name="Wisecaver J.H."/>
        </authorList>
    </citation>
    <scope>NUCLEOTIDE SEQUENCE</scope>
    <source>
        <strain evidence="17">ECLA1</strain>
    </source>
</reference>
<dbReference type="PROSITE" id="PS50893">
    <property type="entry name" value="ABC_TRANSPORTER_2"/>
    <property type="match status" value="2"/>
</dbReference>
<feature type="transmembrane region" description="Helical" evidence="14">
    <location>
        <begin position="1011"/>
        <end position="1032"/>
    </location>
</feature>
<protein>
    <recommendedName>
        <fullName evidence="3">ABC-type xenobiotic transporter</fullName>
        <ecNumber evidence="3">7.6.2.2</ecNumber>
    </recommendedName>
</protein>
<evidence type="ECO:0000259" key="16">
    <source>
        <dbReference type="PROSITE" id="PS50929"/>
    </source>
</evidence>
<feature type="region of interest" description="Disordered" evidence="13">
    <location>
        <begin position="734"/>
        <end position="755"/>
    </location>
</feature>
<feature type="domain" description="ABC transporter" evidence="15">
    <location>
        <begin position="742"/>
        <end position="969"/>
    </location>
</feature>
<evidence type="ECO:0000256" key="12">
    <source>
        <dbReference type="ARBA" id="ARBA00034018"/>
    </source>
</evidence>
<dbReference type="FunFam" id="3.40.50.300:FF:000163">
    <property type="entry name" value="Multidrug resistance-associated protein member 4"/>
    <property type="match status" value="1"/>
</dbReference>
<dbReference type="Pfam" id="PF00664">
    <property type="entry name" value="ABC_membrane"/>
    <property type="match status" value="2"/>
</dbReference>
<dbReference type="InterPro" id="IPR036640">
    <property type="entry name" value="ABC1_TM_sf"/>
</dbReference>
<name>A0AAE1BCI8_9GAST</name>
<feature type="domain" description="ABC transmembrane type-1" evidence="16">
    <location>
        <begin position="1022"/>
        <end position="1328"/>
    </location>
</feature>
<dbReference type="InterPro" id="IPR003593">
    <property type="entry name" value="AAA+_ATPase"/>
</dbReference>
<proteinExistence type="inferred from homology"/>
<evidence type="ECO:0000313" key="17">
    <source>
        <dbReference type="EMBL" id="KAK3803784.1"/>
    </source>
</evidence>
<gene>
    <name evidence="17" type="ORF">RRG08_026020</name>
</gene>
<comment type="similarity">
    <text evidence="2">Belongs to the ABC transporter superfamily. ABCC family. Conjugate transporter (TC 3.A.1.208) subfamily.</text>
</comment>
<keyword evidence="10 14" id="KW-1133">Transmembrane helix</keyword>
<feature type="transmembrane region" description="Helical" evidence="14">
    <location>
        <begin position="530"/>
        <end position="551"/>
    </location>
</feature>
<evidence type="ECO:0000256" key="5">
    <source>
        <dbReference type="ARBA" id="ARBA00022692"/>
    </source>
</evidence>
<dbReference type="SUPFAM" id="SSF90123">
    <property type="entry name" value="ABC transporter transmembrane region"/>
    <property type="match status" value="2"/>
</dbReference>
<accession>A0AAE1BCI8</accession>
<feature type="domain" description="ABC transporter" evidence="15">
    <location>
        <begin position="1364"/>
        <end position="1597"/>
    </location>
</feature>
<dbReference type="PROSITE" id="PS50929">
    <property type="entry name" value="ABC_TM1F"/>
    <property type="match status" value="2"/>
</dbReference>
<feature type="transmembrane region" description="Helical" evidence="14">
    <location>
        <begin position="177"/>
        <end position="194"/>
    </location>
</feature>
<keyword evidence="11 14" id="KW-0472">Membrane</keyword>
<dbReference type="CDD" id="cd03244">
    <property type="entry name" value="ABCC_MRP_domain2"/>
    <property type="match status" value="1"/>
</dbReference>
<evidence type="ECO:0000256" key="8">
    <source>
        <dbReference type="ARBA" id="ARBA00022840"/>
    </source>
</evidence>
<dbReference type="InterPro" id="IPR003439">
    <property type="entry name" value="ABC_transporter-like_ATP-bd"/>
</dbReference>
<comment type="subcellular location">
    <subcellularLocation>
        <location evidence="1">Membrane</location>
        <topology evidence="1">Multi-pass membrane protein</topology>
    </subcellularLocation>
</comment>
<dbReference type="InterPro" id="IPR011527">
    <property type="entry name" value="ABC1_TM_dom"/>
</dbReference>
<evidence type="ECO:0000256" key="2">
    <source>
        <dbReference type="ARBA" id="ARBA00009726"/>
    </source>
</evidence>
<feature type="transmembrane region" description="Helical" evidence="14">
    <location>
        <begin position="1300"/>
        <end position="1323"/>
    </location>
</feature>
<dbReference type="Pfam" id="PF00005">
    <property type="entry name" value="ABC_tran"/>
    <property type="match status" value="2"/>
</dbReference>
<dbReference type="Proteomes" id="UP001283361">
    <property type="component" value="Unassembled WGS sequence"/>
</dbReference>
<keyword evidence="5 14" id="KW-0812">Transmembrane</keyword>
<dbReference type="FunFam" id="1.20.1560.10:FF:000113">
    <property type="entry name" value="ABC transporter, putative"/>
    <property type="match status" value="1"/>
</dbReference>
<dbReference type="EC" id="7.6.2.2" evidence="3"/>
<feature type="transmembrane region" description="Helical" evidence="14">
    <location>
        <begin position="431"/>
        <end position="452"/>
    </location>
</feature>
<keyword evidence="7" id="KW-0547">Nucleotide-binding</keyword>
<keyword evidence="9" id="KW-1278">Translocase</keyword>
<dbReference type="GO" id="GO:0008559">
    <property type="term" value="F:ABC-type xenobiotic transporter activity"/>
    <property type="evidence" value="ECO:0007669"/>
    <property type="project" value="UniProtKB-EC"/>
</dbReference>
<dbReference type="FunFam" id="3.40.50.300:FF:000997">
    <property type="entry name" value="Multidrug resistance-associated protein 1"/>
    <property type="match status" value="1"/>
</dbReference>
<feature type="transmembrane region" description="Helical" evidence="14">
    <location>
        <begin position="613"/>
        <end position="637"/>
    </location>
</feature>
<evidence type="ECO:0000256" key="9">
    <source>
        <dbReference type="ARBA" id="ARBA00022967"/>
    </source>
</evidence>
<organism evidence="17 18">
    <name type="scientific">Elysia crispata</name>
    <name type="common">lettuce slug</name>
    <dbReference type="NCBI Taxonomy" id="231223"/>
    <lineage>
        <taxon>Eukaryota</taxon>
        <taxon>Metazoa</taxon>
        <taxon>Spiralia</taxon>
        <taxon>Lophotrochozoa</taxon>
        <taxon>Mollusca</taxon>
        <taxon>Gastropoda</taxon>
        <taxon>Heterobranchia</taxon>
        <taxon>Euthyneura</taxon>
        <taxon>Panpulmonata</taxon>
        <taxon>Sacoglossa</taxon>
        <taxon>Placobranchoidea</taxon>
        <taxon>Plakobranchidae</taxon>
        <taxon>Elysia</taxon>
    </lineage>
</organism>
<dbReference type="InterPro" id="IPR027417">
    <property type="entry name" value="P-loop_NTPase"/>
</dbReference>
<dbReference type="GO" id="GO:0016887">
    <property type="term" value="F:ATP hydrolysis activity"/>
    <property type="evidence" value="ECO:0007669"/>
    <property type="project" value="InterPro"/>
</dbReference>
<dbReference type="SUPFAM" id="SSF52540">
    <property type="entry name" value="P-loop containing nucleoside triphosphate hydrolases"/>
    <property type="match status" value="2"/>
</dbReference>
<evidence type="ECO:0000256" key="10">
    <source>
        <dbReference type="ARBA" id="ARBA00022989"/>
    </source>
</evidence>
<dbReference type="CDD" id="cd18598">
    <property type="entry name" value="ABC_6TM_MRP7_D1_like"/>
    <property type="match status" value="1"/>
</dbReference>
<dbReference type="PROSITE" id="PS00211">
    <property type="entry name" value="ABC_TRANSPORTER_1"/>
    <property type="match status" value="2"/>
</dbReference>
<feature type="transmembrane region" description="Helical" evidence="14">
    <location>
        <begin position="1163"/>
        <end position="1196"/>
    </location>
</feature>
<sequence>MNLTNMHSWNWTSFCGHGERLKPWSGHDFGHCFEQIGILAPSHVILAIASAYHFGRRRTNLRGSTIYVSWTWFLLLRICVVFSLLLAPILQMVLTVFVEHVRPSISDTLVASLSTISWSFHALYVWNVRYLHDNSLRGPSSAFVAVLIVVASNAVHVHTVIVLHVSGSTHHSDTEKITTIVCTGLCLVYMISIIPNRHRIYHNSIGSLYPINSSIEEESEPIAWNRGHMYSACDHLSHPVIAEKNVGCLSWLSFQWVSQLMSKGAEKKIKSVNDLFLLPLRLNTTKLEQRFNTFICNSSSREIDGRHNPCSGVFTTDNENPGENNTSLPPVEIISSTNQHNVSSPQDIIETYQSISTSACSSDDFRSNNVKRVNGNISFLKALSSSFGFEYFSLGILKLLADCFGFAGPIILNLLVTFIETRSEKLYKGYVFASALFLSTLLGTLCSTQFLYNVQIVAYKLRCALITTVYRKSLQVNIVTQANFTPGEIVNFMSTDVDRILNFCPSFHAFWSLPFQIGVALFLLHQQVGLAFLAGLAFAILLVPVNKVITVKIGELSKKMMEHKDERVKLMNELLYGIRVVKFYSWEQHFMNCIKIARANELKCLKGRKYLDALCVFFWATTPVLISILTFTTYVVMGNKLTAAKVFTSLSLFLMLIGPLNAFPWVINGLVESWVSLKRVEKFVNLKDMDLKKYYSNHNGSDEELMVEMKNASFTWQEYENGPEGQRSNLAHVDRQNSEDDSGSENSNHNGCPSPTQDLVGINLKLRKGQFLGVAGKVGSGKSSLISALTGEMNKTEGTITLSAQVLEEGFALVAQESWIQHATIKDNILFGQPFERDKYERVLEACALHDDLKLMPAGDRTEVGENGITLSGGQRARVALARAVYQDKSIYLLDDPLSAVDAHVAQHIHKHCIMGLLRNKTRIFSTHHVQFLSNADWIVIMDQGGISQSGPPEEIFGSIHLMESKHQETRQGDAKDMPISNEEMDGTKDNLVQEEDRKTGVIKGDVYKTYWFAIGSCLTPLVLIALFFMQASRNLSDWWLSYWVSHTLRQSISNETTITSIFTSQLFRFSHPNSTSSDENLKFYLGIYGGMAGANAVFTLIRAFLFAYGGICAATVIHKRLLSAVLKAPISFFDATPIGRILNRFSSDLYSVDDSLPFILNIFLAQGYGILGTLVVTCYGLPWFLVCLIPLGAFYYKIQHYYRHTSRELKRLSSVTLSPIYAHFSETIMGLSTIKSMRHSERFCEQNREFLDVNQRAQYATQLSARWLDFRLSMLGVAMVACISFIAVIQHQLSTVDAGLVGLAISYSLSVTNLLGGVVMSFTETEKEFVSLERCQHYISETPSERWEGALFPPSYWPAEGVIEFDNVYLQYREALTYALNGISFKTRPGEKVGVVGRTGAGKSSLFLTLFRLVEVSEGRILVDDVDISHLDLTDIRSKFAVIPQDPFLFSGTARLNLDPTNIYSDAELWSVLDRCHMRACLEQKGGLDAPVSHRGREFSVGQRQLICLARAMLTKSKILCLDEATASVDMETDNFIQSTIRHEFRESTVLTIAHRVNTVLDSHRVLVLKEGAVAEFAPPNELLADATSLFYRMVYGNI</sequence>
<dbReference type="GO" id="GO:0016020">
    <property type="term" value="C:membrane"/>
    <property type="evidence" value="ECO:0007669"/>
    <property type="project" value="UniProtKB-SubCell"/>
</dbReference>
<evidence type="ECO:0000256" key="13">
    <source>
        <dbReference type="SAM" id="MobiDB-lite"/>
    </source>
</evidence>
<evidence type="ECO:0000313" key="18">
    <source>
        <dbReference type="Proteomes" id="UP001283361"/>
    </source>
</evidence>
<dbReference type="GO" id="GO:0005524">
    <property type="term" value="F:ATP binding"/>
    <property type="evidence" value="ECO:0007669"/>
    <property type="project" value="UniProtKB-KW"/>
</dbReference>
<dbReference type="Gene3D" id="3.40.50.300">
    <property type="entry name" value="P-loop containing nucleotide triphosphate hydrolases"/>
    <property type="match status" value="2"/>
</dbReference>
<keyword evidence="8" id="KW-0067">ATP-binding</keyword>
<dbReference type="FunFam" id="1.20.1560.10:FF:000037">
    <property type="entry name" value="ATP-binding cassette subfamily C member 10"/>
    <property type="match status" value="1"/>
</dbReference>
<dbReference type="PANTHER" id="PTHR24223:SF330">
    <property type="entry name" value="ATP-BINDING CASSETTE SUB-FAMILY C MEMBER 10"/>
    <property type="match status" value="1"/>
</dbReference>
<feature type="transmembrane region" description="Helical" evidence="14">
    <location>
        <begin position="1273"/>
        <end position="1294"/>
    </location>
</feature>
<dbReference type="InterPro" id="IPR017871">
    <property type="entry name" value="ABC_transporter-like_CS"/>
</dbReference>
<dbReference type="EMBL" id="JAWDGP010000089">
    <property type="protein sequence ID" value="KAK3803784.1"/>
    <property type="molecule type" value="Genomic_DNA"/>
</dbReference>
<dbReference type="CDD" id="cd03250">
    <property type="entry name" value="ABCC_MRP_domain1"/>
    <property type="match status" value="1"/>
</dbReference>
<evidence type="ECO:0000256" key="11">
    <source>
        <dbReference type="ARBA" id="ARBA00023136"/>
    </source>
</evidence>
<feature type="transmembrane region" description="Helical" evidence="14">
    <location>
        <begin position="67"/>
        <end position="89"/>
    </location>
</feature>
<comment type="catalytic activity">
    <reaction evidence="12">
        <text>ATP + H2O + xenobioticSide 1 = ADP + phosphate + xenobioticSide 2.</text>
        <dbReference type="EC" id="7.6.2.2"/>
    </reaction>
</comment>
<comment type="caution">
    <text evidence="17">The sequence shown here is derived from an EMBL/GenBank/DDBJ whole genome shotgun (WGS) entry which is preliminary data.</text>
</comment>